<evidence type="ECO:0000256" key="2">
    <source>
        <dbReference type="SAM" id="MobiDB-lite"/>
    </source>
</evidence>
<feature type="coiled-coil region" evidence="1">
    <location>
        <begin position="160"/>
        <end position="187"/>
    </location>
</feature>
<dbReference type="GeneID" id="87859115"/>
<organism evidence="3 4">
    <name type="scientific">Neurospora tetraspora</name>
    <dbReference type="NCBI Taxonomy" id="94610"/>
    <lineage>
        <taxon>Eukaryota</taxon>
        <taxon>Fungi</taxon>
        <taxon>Dikarya</taxon>
        <taxon>Ascomycota</taxon>
        <taxon>Pezizomycotina</taxon>
        <taxon>Sordariomycetes</taxon>
        <taxon>Sordariomycetidae</taxon>
        <taxon>Sordariales</taxon>
        <taxon>Sordariaceae</taxon>
        <taxon>Neurospora</taxon>
    </lineage>
</organism>
<comment type="caution">
    <text evidence="3">The sequence shown here is derived from an EMBL/GenBank/DDBJ whole genome shotgun (WGS) entry which is preliminary data.</text>
</comment>
<gene>
    <name evidence="3" type="ORF">B0H65DRAFT_213326</name>
</gene>
<feature type="region of interest" description="Disordered" evidence="2">
    <location>
        <begin position="196"/>
        <end position="264"/>
    </location>
</feature>
<dbReference type="RefSeq" id="XP_062682369.1">
    <property type="nucleotide sequence ID" value="XM_062821961.1"/>
</dbReference>
<sequence>MQLAAFCQPAGTLAPVTLLETKYGDINTDRAHPSVRIRVLMGDHFHFAISSFDNSSLPSILFRVLDFFLSSAIPYSHLPEIMSSTTATTTTTHNNMTDEELDRDWKPNGRRPQSTIARNFSQELMDIFRIDKDITDLADQTDKRSVSANANASATIDIDLDTRKQEVDKKTSELEALEARLREMEEKLKSQYPAAAVGNQAQPSQIQTQNQQNKSRPGTTRQSQRAPVSGAMPPTPIGSEGEVESPIEPASPRTPRAPRPLDQPFFHVATFASSGDDAASIKSIQTVSESSSYADFVLVAPNPDGDRERYH</sequence>
<accession>A0AAE0MSZ1</accession>
<feature type="compositionally biased region" description="Polar residues" evidence="2">
    <location>
        <begin position="214"/>
        <end position="226"/>
    </location>
</feature>
<proteinExistence type="predicted"/>
<evidence type="ECO:0000313" key="4">
    <source>
        <dbReference type="Proteomes" id="UP001278500"/>
    </source>
</evidence>
<dbReference type="Proteomes" id="UP001278500">
    <property type="component" value="Unassembled WGS sequence"/>
</dbReference>
<name>A0AAE0MSZ1_9PEZI</name>
<feature type="compositionally biased region" description="Low complexity" evidence="2">
    <location>
        <begin position="199"/>
        <end position="213"/>
    </location>
</feature>
<protein>
    <submittedName>
        <fullName evidence="3">Uncharacterized protein</fullName>
    </submittedName>
</protein>
<dbReference type="EMBL" id="JAUEPP010000004">
    <property type="protein sequence ID" value="KAK3345756.1"/>
    <property type="molecule type" value="Genomic_DNA"/>
</dbReference>
<reference evidence="3" key="1">
    <citation type="journal article" date="2023" name="Mol. Phylogenet. Evol.">
        <title>Genome-scale phylogeny and comparative genomics of the fungal order Sordariales.</title>
        <authorList>
            <person name="Hensen N."/>
            <person name="Bonometti L."/>
            <person name="Westerberg I."/>
            <person name="Brannstrom I.O."/>
            <person name="Guillou S."/>
            <person name="Cros-Aarteil S."/>
            <person name="Calhoun S."/>
            <person name="Haridas S."/>
            <person name="Kuo A."/>
            <person name="Mondo S."/>
            <person name="Pangilinan J."/>
            <person name="Riley R."/>
            <person name="LaButti K."/>
            <person name="Andreopoulos B."/>
            <person name="Lipzen A."/>
            <person name="Chen C."/>
            <person name="Yan M."/>
            <person name="Daum C."/>
            <person name="Ng V."/>
            <person name="Clum A."/>
            <person name="Steindorff A."/>
            <person name="Ohm R.A."/>
            <person name="Martin F."/>
            <person name="Silar P."/>
            <person name="Natvig D.O."/>
            <person name="Lalanne C."/>
            <person name="Gautier V."/>
            <person name="Ament-Velasquez S.L."/>
            <person name="Kruys A."/>
            <person name="Hutchinson M.I."/>
            <person name="Powell A.J."/>
            <person name="Barry K."/>
            <person name="Miller A.N."/>
            <person name="Grigoriev I.V."/>
            <person name="Debuchy R."/>
            <person name="Gladieux P."/>
            <person name="Hiltunen Thoren M."/>
            <person name="Johannesson H."/>
        </authorList>
    </citation>
    <scope>NUCLEOTIDE SEQUENCE</scope>
    <source>
        <strain evidence="3">CBS 560.94</strain>
    </source>
</reference>
<keyword evidence="1" id="KW-0175">Coiled coil</keyword>
<dbReference type="AlphaFoldDB" id="A0AAE0MSZ1"/>
<keyword evidence="4" id="KW-1185">Reference proteome</keyword>
<reference evidence="3" key="2">
    <citation type="submission" date="2023-06" db="EMBL/GenBank/DDBJ databases">
        <authorList>
            <consortium name="Lawrence Berkeley National Laboratory"/>
            <person name="Haridas S."/>
            <person name="Hensen N."/>
            <person name="Bonometti L."/>
            <person name="Westerberg I."/>
            <person name="Brannstrom I.O."/>
            <person name="Guillou S."/>
            <person name="Cros-Aarteil S."/>
            <person name="Calhoun S."/>
            <person name="Kuo A."/>
            <person name="Mondo S."/>
            <person name="Pangilinan J."/>
            <person name="Riley R."/>
            <person name="Labutti K."/>
            <person name="Andreopoulos B."/>
            <person name="Lipzen A."/>
            <person name="Chen C."/>
            <person name="Yanf M."/>
            <person name="Daum C."/>
            <person name="Ng V."/>
            <person name="Clum A."/>
            <person name="Steindorff A."/>
            <person name="Ohm R."/>
            <person name="Martin F."/>
            <person name="Silar P."/>
            <person name="Natvig D."/>
            <person name="Lalanne C."/>
            <person name="Gautier V."/>
            <person name="Ament-Velasquez S.L."/>
            <person name="Kruys A."/>
            <person name="Hutchinson M.I."/>
            <person name="Powell A.J."/>
            <person name="Barry K."/>
            <person name="Miller A.N."/>
            <person name="Grigoriev I.V."/>
            <person name="Debuchy R."/>
            <person name="Gladieux P."/>
            <person name="Thoren M.H."/>
            <person name="Johannesson H."/>
        </authorList>
    </citation>
    <scope>NUCLEOTIDE SEQUENCE</scope>
    <source>
        <strain evidence="3">CBS 560.94</strain>
    </source>
</reference>
<evidence type="ECO:0000313" key="3">
    <source>
        <dbReference type="EMBL" id="KAK3345756.1"/>
    </source>
</evidence>
<evidence type="ECO:0000256" key="1">
    <source>
        <dbReference type="SAM" id="Coils"/>
    </source>
</evidence>